<dbReference type="InterPro" id="IPR056411">
    <property type="entry name" value="CysS_C"/>
</dbReference>
<feature type="domain" description="Cysteinyl-tRNA ligase anticodon binding" evidence="2">
    <location>
        <begin position="175"/>
        <end position="225"/>
    </location>
</feature>
<dbReference type="Proteomes" id="UP000323876">
    <property type="component" value="Unassembled WGS sequence"/>
</dbReference>
<dbReference type="AlphaFoldDB" id="A0A5N0E653"/>
<name>A0A5N0E653_9NOCA</name>
<dbReference type="EMBL" id="VXLC01000020">
    <property type="protein sequence ID" value="KAA8884453.1"/>
    <property type="molecule type" value="Genomic_DNA"/>
</dbReference>
<accession>A0A5N0E653</accession>
<feature type="transmembrane region" description="Helical" evidence="1">
    <location>
        <begin position="55"/>
        <end position="80"/>
    </location>
</feature>
<keyword evidence="1" id="KW-1133">Transmembrane helix</keyword>
<dbReference type="RefSeq" id="WP_150406203.1">
    <property type="nucleotide sequence ID" value="NZ_VXLC01000020.1"/>
</dbReference>
<feature type="domain" description="YqeB PH" evidence="3">
    <location>
        <begin position="8"/>
        <end position="157"/>
    </location>
</feature>
<keyword evidence="5" id="KW-1185">Reference proteome</keyword>
<keyword evidence="1" id="KW-0472">Membrane</keyword>
<organism evidence="4 5">
    <name type="scientific">Nocardia colli</name>
    <dbReference type="NCBI Taxonomy" id="2545717"/>
    <lineage>
        <taxon>Bacteria</taxon>
        <taxon>Bacillati</taxon>
        <taxon>Actinomycetota</taxon>
        <taxon>Actinomycetes</taxon>
        <taxon>Mycobacteriales</taxon>
        <taxon>Nocardiaceae</taxon>
        <taxon>Nocardia</taxon>
    </lineage>
</organism>
<dbReference type="OrthoDB" id="5145029at2"/>
<evidence type="ECO:0000259" key="3">
    <source>
        <dbReference type="Pfam" id="PF23494"/>
    </source>
</evidence>
<dbReference type="InterPro" id="IPR057798">
    <property type="entry name" value="PH_YqeB"/>
</dbReference>
<evidence type="ECO:0000259" key="2">
    <source>
        <dbReference type="Pfam" id="PF23493"/>
    </source>
</evidence>
<evidence type="ECO:0000313" key="4">
    <source>
        <dbReference type="EMBL" id="KAA8884453.1"/>
    </source>
</evidence>
<protein>
    <recommendedName>
        <fullName evidence="6">DUF308 domain-containing protein</fullName>
    </recommendedName>
</protein>
<proteinExistence type="predicted"/>
<gene>
    <name evidence="4" type="ORF">F3087_33915</name>
</gene>
<comment type="caution">
    <text evidence="4">The sequence shown here is derived from an EMBL/GenBank/DDBJ whole genome shotgun (WGS) entry which is preliminary data.</text>
</comment>
<dbReference type="Pfam" id="PF23494">
    <property type="entry name" value="bPH_10"/>
    <property type="match status" value="1"/>
</dbReference>
<evidence type="ECO:0008006" key="6">
    <source>
        <dbReference type="Google" id="ProtNLM"/>
    </source>
</evidence>
<sequence>MTNVSAPTVLRISTMWAWLFAAGGLAIGCGIGFAVHPVGHWMTETFDGSPGPLKLAMSVPTVWLVLATTVIGTIAGGVLFGIGSAESLVLTVADDHVELVKEARAQHVPRKHVAAVFREDADLVLTDRNKRRLARFGANDLNRTDIENAFRTHGYPWLDRNDPFGADYFRWADGRPETGKAVDTILRARRRALADEKPLDVAELDEELLELGIDVRDRQGEQHIRLFDHAG</sequence>
<feature type="transmembrane region" description="Helical" evidence="1">
    <location>
        <begin position="12"/>
        <end position="35"/>
    </location>
</feature>
<evidence type="ECO:0000256" key="1">
    <source>
        <dbReference type="SAM" id="Phobius"/>
    </source>
</evidence>
<reference evidence="4 5" key="1">
    <citation type="submission" date="2019-09" db="EMBL/GenBank/DDBJ databases">
        <authorList>
            <person name="Wang X."/>
        </authorList>
    </citation>
    <scope>NUCLEOTIDE SEQUENCE [LARGE SCALE GENOMIC DNA]</scope>
    <source>
        <strain evidence="4 5">CICC 11023</strain>
    </source>
</reference>
<keyword evidence="1" id="KW-0812">Transmembrane</keyword>
<dbReference type="Pfam" id="PF23493">
    <property type="entry name" value="CysS_C"/>
    <property type="match status" value="1"/>
</dbReference>
<evidence type="ECO:0000313" key="5">
    <source>
        <dbReference type="Proteomes" id="UP000323876"/>
    </source>
</evidence>